<dbReference type="EMBL" id="CP019980">
    <property type="protein sequence ID" value="AVK95630.1"/>
    <property type="molecule type" value="Genomic_DNA"/>
</dbReference>
<gene>
    <name evidence="1" type="ORF">LS41612_04745</name>
    <name evidence="2" type="ORF">NCTC10338_03827</name>
</gene>
<evidence type="ECO:0000313" key="2">
    <source>
        <dbReference type="EMBL" id="SUV18650.1"/>
    </source>
</evidence>
<evidence type="ECO:0000313" key="1">
    <source>
        <dbReference type="EMBL" id="AVK95630.1"/>
    </source>
</evidence>
<dbReference type="EMBL" id="UFSZ01000001">
    <property type="protein sequence ID" value="SUV18650.1"/>
    <property type="molecule type" value="Genomic_DNA"/>
</dbReference>
<dbReference type="Proteomes" id="UP000238825">
    <property type="component" value="Chromosome"/>
</dbReference>
<dbReference type="RefSeq" id="WP_024364167.1">
    <property type="nucleotide sequence ID" value="NZ_BJNS01000021.1"/>
</dbReference>
<reference evidence="1 3" key="1">
    <citation type="submission" date="2017-03" db="EMBL/GenBank/DDBJ databases">
        <title>The whole genome sequencing and assembly of Lysinibacillus sphaericus DSM 28T strain.</title>
        <authorList>
            <person name="Lee Y.-J."/>
            <person name="Yi H."/>
            <person name="Bahn Y.-S."/>
            <person name="Kim J.F."/>
            <person name="Lee D.-W."/>
        </authorList>
    </citation>
    <scope>NUCLEOTIDE SEQUENCE [LARGE SCALE GENOMIC DNA]</scope>
    <source>
        <strain evidence="1 3">DSM 28</strain>
    </source>
</reference>
<proteinExistence type="predicted"/>
<name>A0A2S0JWW5_LYSSH</name>
<evidence type="ECO:0000313" key="3">
    <source>
        <dbReference type="Proteomes" id="UP000238825"/>
    </source>
</evidence>
<dbReference type="GeneID" id="48275495"/>
<dbReference type="AlphaFoldDB" id="A0A2S0JWW5"/>
<protein>
    <submittedName>
        <fullName evidence="1">Uncharacterized protein</fullName>
    </submittedName>
</protein>
<organism evidence="1 3">
    <name type="scientific">Lysinibacillus sphaericus</name>
    <name type="common">Bacillus sphaericus</name>
    <dbReference type="NCBI Taxonomy" id="1421"/>
    <lineage>
        <taxon>Bacteria</taxon>
        <taxon>Bacillati</taxon>
        <taxon>Bacillota</taxon>
        <taxon>Bacilli</taxon>
        <taxon>Bacillales</taxon>
        <taxon>Bacillaceae</taxon>
        <taxon>Lysinibacillus</taxon>
    </lineage>
</organism>
<evidence type="ECO:0000313" key="4">
    <source>
        <dbReference type="Proteomes" id="UP000255295"/>
    </source>
</evidence>
<accession>A0A2S0JWW5</accession>
<sequence length="104" mass="12263">MKPRKLPFMDTSHFEEDGYLKTVEEVVRIINKFESGYGISDEFIIEGINRGEISVRPILDEATFANTKYDVLIPNYVIFYLLVDRYHLNELFVRSLLEELDNKK</sequence>
<dbReference type="Proteomes" id="UP000255295">
    <property type="component" value="Unassembled WGS sequence"/>
</dbReference>
<reference evidence="2 4" key="2">
    <citation type="submission" date="2018-06" db="EMBL/GenBank/DDBJ databases">
        <authorList>
            <consortium name="Pathogen Informatics"/>
            <person name="Doyle S."/>
        </authorList>
    </citation>
    <scope>NUCLEOTIDE SEQUENCE [LARGE SCALE GENOMIC DNA]</scope>
    <source>
        <strain evidence="2 4">NCTC10338</strain>
    </source>
</reference>